<dbReference type="AlphaFoldDB" id="A0A7W0DHK0"/>
<evidence type="ECO:0000256" key="1">
    <source>
        <dbReference type="SAM" id="MobiDB-lite"/>
    </source>
</evidence>
<sequence length="64" mass="7155">MEGKKATDSAAAARRTRFGKLPERIRHDEMVEEKAVAPNDPARYAYDPERSWTSFSCLAADLGL</sequence>
<reference evidence="2 3" key="1">
    <citation type="submission" date="2020-07" db="EMBL/GenBank/DDBJ databases">
        <title>Streptomyces isolated from Indian soil.</title>
        <authorList>
            <person name="Mandal S."/>
            <person name="Maiti P.K."/>
        </authorList>
    </citation>
    <scope>NUCLEOTIDE SEQUENCE [LARGE SCALE GENOMIC DNA]</scope>
    <source>
        <strain evidence="2 3">PSKA28</strain>
    </source>
</reference>
<name>A0A7W0DHK0_9ACTN</name>
<dbReference type="RefSeq" id="WP_181656169.1">
    <property type="nucleotide sequence ID" value="NZ_JACEHE010000002.1"/>
</dbReference>
<feature type="region of interest" description="Disordered" evidence="1">
    <location>
        <begin position="1"/>
        <end position="23"/>
    </location>
</feature>
<dbReference type="Proteomes" id="UP000545761">
    <property type="component" value="Unassembled WGS sequence"/>
</dbReference>
<proteinExistence type="predicted"/>
<dbReference type="EMBL" id="JACEHE010000002">
    <property type="protein sequence ID" value="MBA2945239.1"/>
    <property type="molecule type" value="Genomic_DNA"/>
</dbReference>
<gene>
    <name evidence="2" type="ORF">H1D24_05215</name>
</gene>
<protein>
    <submittedName>
        <fullName evidence="2">Uncharacterized protein</fullName>
    </submittedName>
</protein>
<organism evidence="2 3">
    <name type="scientific">Streptomyces himalayensis subsp. himalayensis</name>
    <dbReference type="NCBI Taxonomy" id="2756131"/>
    <lineage>
        <taxon>Bacteria</taxon>
        <taxon>Bacillati</taxon>
        <taxon>Actinomycetota</taxon>
        <taxon>Actinomycetes</taxon>
        <taxon>Kitasatosporales</taxon>
        <taxon>Streptomycetaceae</taxon>
        <taxon>Streptomyces</taxon>
        <taxon>Streptomyces himalayensis</taxon>
    </lineage>
</organism>
<evidence type="ECO:0000313" key="2">
    <source>
        <dbReference type="EMBL" id="MBA2945239.1"/>
    </source>
</evidence>
<comment type="caution">
    <text evidence="2">The sequence shown here is derived from an EMBL/GenBank/DDBJ whole genome shotgun (WGS) entry which is preliminary data.</text>
</comment>
<accession>A0A7W0DHK0</accession>
<evidence type="ECO:0000313" key="3">
    <source>
        <dbReference type="Proteomes" id="UP000545761"/>
    </source>
</evidence>